<name>N1S3K4_FUSC4</name>
<evidence type="ECO:0000256" key="2">
    <source>
        <dbReference type="ARBA" id="ARBA00022723"/>
    </source>
</evidence>
<dbReference type="GO" id="GO:0016829">
    <property type="term" value="F:lyase activity"/>
    <property type="evidence" value="ECO:0007669"/>
    <property type="project" value="UniProtKB-KW"/>
</dbReference>
<evidence type="ECO:0000313" key="7">
    <source>
        <dbReference type="EMBL" id="EMT72171.1"/>
    </source>
</evidence>
<proteinExistence type="predicted"/>
<feature type="binding site" evidence="5">
    <location>
        <position position="208"/>
    </location>
    <ligand>
        <name>Mg(2+)</name>
        <dbReference type="ChEBI" id="CHEBI:18420"/>
    </ligand>
</feature>
<evidence type="ECO:0000256" key="1">
    <source>
        <dbReference type="ARBA" id="ARBA00001946"/>
    </source>
</evidence>
<dbReference type="GO" id="GO:0006107">
    <property type="term" value="P:oxaloacetate metabolic process"/>
    <property type="evidence" value="ECO:0007669"/>
    <property type="project" value="TreeGrafter"/>
</dbReference>
<reference evidence="8" key="1">
    <citation type="submission" date="2012-09" db="EMBL/GenBank/DDBJ databases">
        <title>Genome sequencing and comparative transcriptomics of race 1 and race 4 of banana pathogen: Fusarium oxysporum f. sp. cubense.</title>
        <authorList>
            <person name="Fang X."/>
            <person name="Huang J."/>
        </authorList>
    </citation>
    <scope>NUCLEOTIDE SEQUENCE [LARGE SCALE GENOMIC DNA]</scope>
    <source>
        <strain evidence="8">race 4</strain>
    </source>
</reference>
<dbReference type="Gene3D" id="3.20.20.60">
    <property type="entry name" value="Phosphoenolpyruvate-binding domains"/>
    <property type="match status" value="1"/>
</dbReference>
<dbReference type="Pfam" id="PF03328">
    <property type="entry name" value="HpcH_HpaI"/>
    <property type="match status" value="1"/>
</dbReference>
<protein>
    <submittedName>
        <fullName evidence="7">Citrate lyase subunit beta-like protein, mitochondrial</fullName>
    </submittedName>
</protein>
<feature type="binding site" evidence="4">
    <location>
        <position position="98"/>
    </location>
    <ligand>
        <name>substrate</name>
    </ligand>
</feature>
<evidence type="ECO:0000259" key="6">
    <source>
        <dbReference type="Pfam" id="PF03328"/>
    </source>
</evidence>
<keyword evidence="7" id="KW-0456">Lyase</keyword>
<feature type="domain" description="HpcH/HpaI aldolase/citrate lyase" evidence="6">
    <location>
        <begin position="36"/>
        <end position="277"/>
    </location>
</feature>
<reference evidence="8" key="2">
    <citation type="journal article" date="2014" name="PLoS ONE">
        <title>Genome and Transcriptome Analysis of the Fungal Pathogen Fusarium oxysporum f. sp. cubense Causing Banana Vascular Wilt Disease.</title>
        <authorList>
            <person name="Guo L."/>
            <person name="Han L."/>
            <person name="Yang L."/>
            <person name="Zeng H."/>
            <person name="Fan D."/>
            <person name="Zhu Y."/>
            <person name="Feng Y."/>
            <person name="Wang G."/>
            <person name="Peng C."/>
            <person name="Jiang X."/>
            <person name="Zhou D."/>
            <person name="Ni P."/>
            <person name="Liang C."/>
            <person name="Liu L."/>
            <person name="Wang J."/>
            <person name="Mao C."/>
            <person name="Fang X."/>
            <person name="Peng M."/>
            <person name="Huang J."/>
        </authorList>
    </citation>
    <scope>NUCLEOTIDE SEQUENCE [LARGE SCALE GENOMIC DNA]</scope>
    <source>
        <strain evidence="8">race 4</strain>
    </source>
</reference>
<dbReference type="HOGENOM" id="CLU_044864_1_1_1"/>
<organism evidence="7 8">
    <name type="scientific">Fusarium oxysporum f. sp. cubense (strain race 4)</name>
    <name type="common">Panama disease fungus</name>
    <dbReference type="NCBI Taxonomy" id="2502994"/>
    <lineage>
        <taxon>Eukaryota</taxon>
        <taxon>Fungi</taxon>
        <taxon>Dikarya</taxon>
        <taxon>Ascomycota</taxon>
        <taxon>Pezizomycotina</taxon>
        <taxon>Sordariomycetes</taxon>
        <taxon>Hypocreomycetidae</taxon>
        <taxon>Hypocreales</taxon>
        <taxon>Nectriaceae</taxon>
        <taxon>Fusarium</taxon>
        <taxon>Fusarium oxysporum species complex</taxon>
    </lineage>
</organism>
<evidence type="ECO:0000256" key="4">
    <source>
        <dbReference type="PIRSR" id="PIRSR015582-1"/>
    </source>
</evidence>
<dbReference type="AlphaFoldDB" id="N1S3K4"/>
<evidence type="ECO:0000256" key="3">
    <source>
        <dbReference type="ARBA" id="ARBA00022842"/>
    </source>
</evidence>
<dbReference type="GO" id="GO:0000287">
    <property type="term" value="F:magnesium ion binding"/>
    <property type="evidence" value="ECO:0007669"/>
    <property type="project" value="TreeGrafter"/>
</dbReference>
<dbReference type="InterPro" id="IPR011206">
    <property type="entry name" value="Citrate_lyase_beta/mcl1/mcl2"/>
</dbReference>
<dbReference type="OrthoDB" id="1773at2759"/>
<evidence type="ECO:0000256" key="5">
    <source>
        <dbReference type="PIRSR" id="PIRSR015582-2"/>
    </source>
</evidence>
<dbReference type="STRING" id="1229665.N1S3K4"/>
<keyword evidence="8" id="KW-1185">Reference proteome</keyword>
<comment type="cofactor">
    <cofactor evidence="1">
        <name>Mg(2+)</name>
        <dbReference type="ChEBI" id="CHEBI:18420"/>
    </cofactor>
</comment>
<dbReference type="InterPro" id="IPR040442">
    <property type="entry name" value="Pyrv_kinase-like_dom_sf"/>
</dbReference>
<accession>N1S3K4</accession>
<evidence type="ECO:0000313" key="8">
    <source>
        <dbReference type="Proteomes" id="UP000016929"/>
    </source>
</evidence>
<dbReference type="InterPro" id="IPR015813">
    <property type="entry name" value="Pyrv/PenolPyrv_kinase-like_dom"/>
</dbReference>
<feature type="binding site" evidence="5">
    <location>
        <position position="179"/>
    </location>
    <ligand>
        <name>Mg(2+)</name>
        <dbReference type="ChEBI" id="CHEBI:18420"/>
    </ligand>
</feature>
<dbReference type="SUPFAM" id="SSF51621">
    <property type="entry name" value="Phosphoenolpyruvate/pyruvate domain"/>
    <property type="match status" value="1"/>
</dbReference>
<gene>
    <name evidence="7" type="ORF">FOC4_g10004027</name>
</gene>
<dbReference type="PANTHER" id="PTHR32308">
    <property type="entry name" value="LYASE BETA SUBUNIT, PUTATIVE (AFU_ORTHOLOGUE AFUA_4G13030)-RELATED"/>
    <property type="match status" value="1"/>
</dbReference>
<keyword evidence="2 5" id="KW-0479">Metal-binding</keyword>
<sequence>MSISTFLRRALLYGACEIATLLLYRCCEADKAHLVLVPGSSQKMLTKSSNLSVDSVIYDLEDSVTAESKELARGLVADHIAGDAMQRSVRGPKEVSVRINAVDTGLALQDIQVMLTRVDNLDTIVVPKVQSAADLHFVADIIRHVAPQRVLFRTPMTDSSQQTENVPRSQPIHVVGLIESALGLANVSDICRAGQKLGLAGLGFAAEDFMASVGLSKLPDRREVLFARSAVVNACRAYNLPSIIDMVSVDVTHGTALEEESREGRSLGFTGKQAIHPSQVQAIQRAFGPSTEEVQWAVEVFVGDIESQKQGKGAWKLNGRMIDAPVVKKATALLDRARACGIDVDTYIARFKVGSLEERISRSL</sequence>
<dbReference type="PANTHER" id="PTHR32308:SF0">
    <property type="entry name" value="HPCH_HPAI ALDOLASE_CITRATE LYASE DOMAIN-CONTAINING PROTEIN"/>
    <property type="match status" value="1"/>
</dbReference>
<dbReference type="PIRSF" id="PIRSF015582">
    <property type="entry name" value="Cit_lyase_B"/>
    <property type="match status" value="1"/>
</dbReference>
<dbReference type="InterPro" id="IPR005000">
    <property type="entry name" value="Aldolase/citrate-lyase_domain"/>
</dbReference>
<dbReference type="EMBL" id="KB726281">
    <property type="protein sequence ID" value="EMT72171.1"/>
    <property type="molecule type" value="Genomic_DNA"/>
</dbReference>
<feature type="binding site" evidence="4">
    <location>
        <position position="179"/>
    </location>
    <ligand>
        <name>substrate</name>
    </ligand>
</feature>
<keyword evidence="3 5" id="KW-0460">Magnesium</keyword>
<dbReference type="Proteomes" id="UP000016929">
    <property type="component" value="Unassembled WGS sequence"/>
</dbReference>